<dbReference type="Gene3D" id="3.40.50.150">
    <property type="entry name" value="Vaccinia Virus protein VP39"/>
    <property type="match status" value="1"/>
</dbReference>
<proteinExistence type="predicted"/>
<reference evidence="1" key="1">
    <citation type="submission" date="2022-07" db="EMBL/GenBank/DDBJ databases">
        <title>Gramela sediminis sp. nov., isolated from deep-sea sediment of the Indian Ocean.</title>
        <authorList>
            <person name="Shi H."/>
        </authorList>
    </citation>
    <scope>NUCLEOTIDE SEQUENCE</scope>
    <source>
        <strain evidence="1">GC03-9</strain>
    </source>
</reference>
<comment type="caution">
    <text evidence="1">The sequence shown here is derived from an EMBL/GenBank/DDBJ whole genome shotgun (WGS) entry which is preliminary data.</text>
</comment>
<accession>A0A9X2I992</accession>
<dbReference type="SUPFAM" id="SSF53335">
    <property type="entry name" value="S-adenosyl-L-methionine-dependent methyltransferases"/>
    <property type="match status" value="1"/>
</dbReference>
<keyword evidence="1" id="KW-0489">Methyltransferase</keyword>
<dbReference type="Proteomes" id="UP001155280">
    <property type="component" value="Unassembled WGS sequence"/>
</dbReference>
<sequence>MLIELKSYLKFLYQSQNQHGLHSPFVYDLVTKCFYDKTKHSDYNLIREYRNDLLRNREIIKITDFGAGSRVFKSNDRPVFSIAKNAGTTLHRAKLLFRICKYLQVRNALELGTSLGIASAAMAANSGLNLITIEGCPEIAKKAQEQFKKFDLKNIRLINANFNKAISQVILTEKEKLRTPNADPKTKKFDLVYFDGNHQKEATLEYFEKLLPTAHNDSVFIFDDIHWSPEMEEAWEIIKKHPEVRVTIDTYQWGLVFFRKEQARQHFKIRV</sequence>
<dbReference type="InterPro" id="IPR029063">
    <property type="entry name" value="SAM-dependent_MTases_sf"/>
</dbReference>
<dbReference type="EMBL" id="JANCNS010000001">
    <property type="protein sequence ID" value="MCP9198333.1"/>
    <property type="molecule type" value="Genomic_DNA"/>
</dbReference>
<dbReference type="EC" id="2.1.1.-" evidence="1"/>
<dbReference type="AlphaFoldDB" id="A0A9X2I992"/>
<dbReference type="Pfam" id="PF13578">
    <property type="entry name" value="Methyltransf_24"/>
    <property type="match status" value="1"/>
</dbReference>
<name>A0A9X2I992_9FLAO</name>
<protein>
    <submittedName>
        <fullName evidence="1">Class I SAM-dependent methyltransferase</fullName>
        <ecNumber evidence="1">2.1.1.-</ecNumber>
    </submittedName>
</protein>
<keyword evidence="1" id="KW-0808">Transferase</keyword>
<organism evidence="1 2">
    <name type="scientific">Christiangramia oceanisediminis</name>
    <dbReference type="NCBI Taxonomy" id="2920386"/>
    <lineage>
        <taxon>Bacteria</taxon>
        <taxon>Pseudomonadati</taxon>
        <taxon>Bacteroidota</taxon>
        <taxon>Flavobacteriia</taxon>
        <taxon>Flavobacteriales</taxon>
        <taxon>Flavobacteriaceae</taxon>
        <taxon>Christiangramia</taxon>
    </lineage>
</organism>
<gene>
    <name evidence="1" type="ORF">MKO06_00325</name>
</gene>
<dbReference type="GO" id="GO:0032259">
    <property type="term" value="P:methylation"/>
    <property type="evidence" value="ECO:0007669"/>
    <property type="project" value="UniProtKB-KW"/>
</dbReference>
<dbReference type="GO" id="GO:0008168">
    <property type="term" value="F:methyltransferase activity"/>
    <property type="evidence" value="ECO:0007669"/>
    <property type="project" value="UniProtKB-KW"/>
</dbReference>
<evidence type="ECO:0000313" key="1">
    <source>
        <dbReference type="EMBL" id="MCP9198333.1"/>
    </source>
</evidence>
<keyword evidence="2" id="KW-1185">Reference proteome</keyword>
<dbReference type="RefSeq" id="WP_241550345.1">
    <property type="nucleotide sequence ID" value="NZ_JANCNS010000001.1"/>
</dbReference>
<evidence type="ECO:0000313" key="2">
    <source>
        <dbReference type="Proteomes" id="UP001155280"/>
    </source>
</evidence>